<name>A0ABS3Q319_9GAMM</name>
<evidence type="ECO:0000313" key="3">
    <source>
        <dbReference type="Proteomes" id="UP000664835"/>
    </source>
</evidence>
<dbReference type="Proteomes" id="UP000664835">
    <property type="component" value="Unassembled WGS sequence"/>
</dbReference>
<keyword evidence="1" id="KW-0732">Signal</keyword>
<proteinExistence type="predicted"/>
<sequence>MRKLFVAAVTGSLLIASSFAHAQDACVKVQPKVEDIRANFHANYMPNFIPVVVNSEEALNLTAEQCKTFNEFRTTKGKNGKKLINKIHEMESESQKIALAGAGLEEMKNRHAKIAELRAKLMEGKMKCHQFVKKTLTAEQYDKLINEVYPSMIAMAKEKLK</sequence>
<accession>A0ABS3Q319</accession>
<evidence type="ECO:0000313" key="2">
    <source>
        <dbReference type="EMBL" id="MBO1926719.1"/>
    </source>
</evidence>
<reference evidence="2 3" key="1">
    <citation type="submission" date="2021-03" db="EMBL/GenBank/DDBJ databases">
        <title>Thiomicrorhabdus sp.nov.,novel sulfur-oxidizing bacteria isolated from coastal sediment.</title>
        <authorList>
            <person name="Liu X."/>
        </authorList>
    </citation>
    <scope>NUCLEOTIDE SEQUENCE [LARGE SCALE GENOMIC DNA]</scope>
    <source>
        <strain evidence="2 3">6S2-11</strain>
    </source>
</reference>
<comment type="caution">
    <text evidence="2">The sequence shown here is derived from an EMBL/GenBank/DDBJ whole genome shotgun (WGS) entry which is preliminary data.</text>
</comment>
<dbReference type="EMBL" id="JAGETV010000004">
    <property type="protein sequence ID" value="MBO1926719.1"/>
    <property type="molecule type" value="Genomic_DNA"/>
</dbReference>
<evidence type="ECO:0000256" key="1">
    <source>
        <dbReference type="SAM" id="SignalP"/>
    </source>
</evidence>
<protein>
    <recommendedName>
        <fullName evidence="4">Spy/CpxP family protein refolding chaperone</fullName>
    </recommendedName>
</protein>
<feature type="chain" id="PRO_5047211791" description="Spy/CpxP family protein refolding chaperone" evidence="1">
    <location>
        <begin position="23"/>
        <end position="161"/>
    </location>
</feature>
<dbReference type="RefSeq" id="WP_208148163.1">
    <property type="nucleotide sequence ID" value="NZ_JAGETV010000004.1"/>
</dbReference>
<feature type="signal peptide" evidence="1">
    <location>
        <begin position="1"/>
        <end position="22"/>
    </location>
</feature>
<evidence type="ECO:0008006" key="4">
    <source>
        <dbReference type="Google" id="ProtNLM"/>
    </source>
</evidence>
<organism evidence="2 3">
    <name type="scientific">Thiomicrorhabdus marina</name>
    <dbReference type="NCBI Taxonomy" id="2818442"/>
    <lineage>
        <taxon>Bacteria</taxon>
        <taxon>Pseudomonadati</taxon>
        <taxon>Pseudomonadota</taxon>
        <taxon>Gammaproteobacteria</taxon>
        <taxon>Thiotrichales</taxon>
        <taxon>Piscirickettsiaceae</taxon>
        <taxon>Thiomicrorhabdus</taxon>
    </lineage>
</organism>
<gene>
    <name evidence="2" type="ORF">J3998_03950</name>
</gene>
<keyword evidence="3" id="KW-1185">Reference proteome</keyword>
<dbReference type="Gene3D" id="1.20.120.1490">
    <property type="match status" value="1"/>
</dbReference>